<comment type="catalytic activity">
    <reaction evidence="5">
        <text>[(1-&gt;4)-alpha-D-galacturonosyl methyl ester](n) + n H2O = [(1-&gt;4)-alpha-D-galacturonosyl](n) + n methanol + n H(+)</text>
        <dbReference type="Rhea" id="RHEA:22380"/>
        <dbReference type="Rhea" id="RHEA-COMP:14570"/>
        <dbReference type="Rhea" id="RHEA-COMP:14573"/>
        <dbReference type="ChEBI" id="CHEBI:15377"/>
        <dbReference type="ChEBI" id="CHEBI:15378"/>
        <dbReference type="ChEBI" id="CHEBI:17790"/>
        <dbReference type="ChEBI" id="CHEBI:140522"/>
        <dbReference type="ChEBI" id="CHEBI:140523"/>
        <dbReference type="EC" id="3.1.1.11"/>
    </reaction>
</comment>
<sequence>MRYILALSAAGLLLSAFPALAANRPAGYVTLCNEGKTCSVAITTSVAFGRADQFLYKTLSGSFSCSEATFGGRIAGGVNECSVPSGSASSASSASSTPASSSSSASSSPSSASSSRASSSSPAASSSLSSTSSASSGSSGWPASTATRPQLSDAVAAAYDVDAFLAAAGTVGSLVTDNWKPRSTVITMPGTPDFLVAKSGATYSTVQAAVTAAALTGKTTRQYIKLMPGTYNELVIVPKGVTLTLYGGGSDPAETVIALPTAAKLTGAQYAALANPGGAVFTGTTPASIKATYDACASKSSSIGTTCSALFVVNADNFEALNLTIQNTWSESANGESQAVALMVVGDRNLFYKTRLIGNQDTLYVKSTAADVVARSYFAESFIQGDTDFIFGRGTAVFDKSAIYFTRERKNSSTIGAPSTWGAHPYGFLFTGCTFTVDAGASTVSLARQWPESSSAGATIGKMIVRDSWLGAEIMNPPWAAWSSSNPVQYGTAAKPYLAEYHNTGPGAAR</sequence>
<comment type="caution">
    <text evidence="8">The sequence shown here is derived from an EMBL/GenBank/DDBJ whole genome shotgun (WGS) entry which is preliminary data.</text>
</comment>
<keyword evidence="3 5" id="KW-0063">Aspartyl esterase</keyword>
<dbReference type="Pfam" id="PF01095">
    <property type="entry name" value="Pectinesterase"/>
    <property type="match status" value="1"/>
</dbReference>
<comment type="pathway">
    <text evidence="5">Glycan metabolism; pectin degradation; 2-dehydro-3-deoxy-D-gluconate from pectin: step 1/5.</text>
</comment>
<keyword evidence="2 5" id="KW-0378">Hydrolase</keyword>
<evidence type="ECO:0000256" key="2">
    <source>
        <dbReference type="ARBA" id="ARBA00022801"/>
    </source>
</evidence>
<protein>
    <recommendedName>
        <fullName evidence="5">Pectinesterase</fullName>
        <ecNumber evidence="5">3.1.1.11</ecNumber>
    </recommendedName>
</protein>
<evidence type="ECO:0000256" key="1">
    <source>
        <dbReference type="ARBA" id="ARBA00008891"/>
    </source>
</evidence>
<feature type="chain" id="PRO_5045003973" description="Pectinesterase" evidence="5">
    <location>
        <begin position="22"/>
        <end position="510"/>
    </location>
</feature>
<keyword evidence="9" id="KW-1185">Reference proteome</keyword>
<evidence type="ECO:0000256" key="6">
    <source>
        <dbReference type="SAM" id="MobiDB-lite"/>
    </source>
</evidence>
<dbReference type="InterPro" id="IPR033131">
    <property type="entry name" value="Pectinesterase_Asp_AS"/>
</dbReference>
<dbReference type="RefSeq" id="WP_345929034.1">
    <property type="nucleotide sequence ID" value="NZ_JBDIVF010000008.1"/>
</dbReference>
<name>A0ABV2CRI6_9RHOO</name>
<evidence type="ECO:0000256" key="5">
    <source>
        <dbReference type="RuleBase" id="RU000589"/>
    </source>
</evidence>
<evidence type="ECO:0000256" key="3">
    <source>
        <dbReference type="ARBA" id="ARBA00023085"/>
    </source>
</evidence>
<dbReference type="PANTHER" id="PTHR31321">
    <property type="entry name" value="ACYL-COA THIOESTER HYDROLASE YBHC-RELATED"/>
    <property type="match status" value="1"/>
</dbReference>
<reference evidence="8 9" key="1">
    <citation type="submission" date="2024-07" db="EMBL/GenBank/DDBJ databases">
        <title>Uliginosibacterium paludis KCTC:42655.</title>
        <authorList>
            <person name="Kim M.K."/>
        </authorList>
    </citation>
    <scope>NUCLEOTIDE SEQUENCE [LARGE SCALE GENOMIC DNA]</scope>
    <source>
        <strain evidence="8 9">KCTC 42655</strain>
    </source>
</reference>
<dbReference type="PANTHER" id="PTHR31321:SF57">
    <property type="entry name" value="PECTINESTERASE 53-RELATED"/>
    <property type="match status" value="1"/>
</dbReference>
<feature type="domain" description="Pectinesterase catalytic" evidence="7">
    <location>
        <begin position="300"/>
        <end position="509"/>
    </location>
</feature>
<organism evidence="8 9">
    <name type="scientific">Uliginosibacterium paludis</name>
    <dbReference type="NCBI Taxonomy" id="1615952"/>
    <lineage>
        <taxon>Bacteria</taxon>
        <taxon>Pseudomonadati</taxon>
        <taxon>Pseudomonadota</taxon>
        <taxon>Betaproteobacteria</taxon>
        <taxon>Rhodocyclales</taxon>
        <taxon>Zoogloeaceae</taxon>
        <taxon>Uliginosibacterium</taxon>
    </lineage>
</organism>
<evidence type="ECO:0000259" key="7">
    <source>
        <dbReference type="Pfam" id="PF01095"/>
    </source>
</evidence>
<feature type="region of interest" description="Disordered" evidence="6">
    <location>
        <begin position="90"/>
        <end position="146"/>
    </location>
</feature>
<dbReference type="EMBL" id="JBEWLZ010000005">
    <property type="protein sequence ID" value="MET1490418.1"/>
    <property type="molecule type" value="Genomic_DNA"/>
</dbReference>
<feature type="active site" evidence="4">
    <location>
        <position position="388"/>
    </location>
</feature>
<dbReference type="InterPro" id="IPR012334">
    <property type="entry name" value="Pectin_lyas_fold"/>
</dbReference>
<keyword evidence="5" id="KW-0732">Signal</keyword>
<evidence type="ECO:0000313" key="8">
    <source>
        <dbReference type="EMBL" id="MET1490418.1"/>
    </source>
</evidence>
<dbReference type="EC" id="3.1.1.11" evidence="5"/>
<dbReference type="InterPro" id="IPR000070">
    <property type="entry name" value="Pectinesterase_cat"/>
</dbReference>
<dbReference type="PROSITE" id="PS00503">
    <property type="entry name" value="PECTINESTERASE_2"/>
    <property type="match status" value="1"/>
</dbReference>
<proteinExistence type="inferred from homology"/>
<evidence type="ECO:0000313" key="9">
    <source>
        <dbReference type="Proteomes" id="UP001548590"/>
    </source>
</evidence>
<evidence type="ECO:0000256" key="4">
    <source>
        <dbReference type="PROSITE-ProRule" id="PRU10040"/>
    </source>
</evidence>
<dbReference type="Proteomes" id="UP001548590">
    <property type="component" value="Unassembled WGS sequence"/>
</dbReference>
<dbReference type="InterPro" id="IPR011050">
    <property type="entry name" value="Pectin_lyase_fold/virulence"/>
</dbReference>
<dbReference type="SUPFAM" id="SSF51126">
    <property type="entry name" value="Pectin lyase-like"/>
    <property type="match status" value="1"/>
</dbReference>
<dbReference type="Gene3D" id="2.160.20.10">
    <property type="entry name" value="Single-stranded right-handed beta-helix, Pectin lyase-like"/>
    <property type="match status" value="1"/>
</dbReference>
<gene>
    <name evidence="8" type="ORF">ABVT11_11335</name>
</gene>
<comment type="similarity">
    <text evidence="1">Belongs to the pectinesterase family.</text>
</comment>
<feature type="signal peptide" evidence="5">
    <location>
        <begin position="1"/>
        <end position="21"/>
    </location>
</feature>
<accession>A0ABV2CRI6</accession>